<protein>
    <recommendedName>
        <fullName evidence="3">Methyl-accepting transducer domain-containing protein</fullName>
    </recommendedName>
</protein>
<dbReference type="AlphaFoldDB" id="A0A7R7EJH0"/>
<dbReference type="PANTHER" id="PTHR32089">
    <property type="entry name" value="METHYL-ACCEPTING CHEMOTAXIS PROTEIN MCPB"/>
    <property type="match status" value="1"/>
</dbReference>
<proteinExistence type="predicted"/>
<gene>
    <name evidence="4" type="ORF">bsdtb5_11440</name>
</gene>
<sequence length="241" mass="26105">MAWNEAMDSEQLSSEMAALLREQEVCVENLSEIMKNLDNSQLKVEKNAFDAINSSDTTLNLVKDGINSIEVLINKINDLNSAVETSSSNISQMENLSNMIAGFANVIAGISNKTNVLSLNASIEAARAGEHGRGFAVVASEVRNLASQSADSSKEISQTIKSIQTFSSDIVNDMSKIFSIVAEQNAMVSEVGSVLKKILDAAVVSNDVSRNMEHEIAYQRDITDTAKQAISSVAQKHKEYL</sequence>
<dbReference type="SUPFAM" id="SSF58104">
    <property type="entry name" value="Methyl-accepting chemotaxis protein (MCP) signaling domain"/>
    <property type="match status" value="1"/>
</dbReference>
<feature type="domain" description="Methyl-accepting transducer" evidence="3">
    <location>
        <begin position="1"/>
        <end position="234"/>
    </location>
</feature>
<evidence type="ECO:0000256" key="2">
    <source>
        <dbReference type="PROSITE-ProRule" id="PRU00284"/>
    </source>
</evidence>
<dbReference type="EMBL" id="AP024169">
    <property type="protein sequence ID" value="BCN29849.1"/>
    <property type="molecule type" value="Genomic_DNA"/>
</dbReference>
<name>A0A7R7EJH0_9FIRM</name>
<dbReference type="RefSeq" id="WP_271715105.1">
    <property type="nucleotide sequence ID" value="NZ_AP024169.1"/>
</dbReference>
<reference evidence="4 5" key="1">
    <citation type="submission" date="2020-11" db="EMBL/GenBank/DDBJ databases">
        <title>Draft genome sequencing of a Lachnospiraceae strain isolated from anoxic soil subjected to BSD treatment.</title>
        <authorList>
            <person name="Uek A."/>
            <person name="Tonouchi A."/>
        </authorList>
    </citation>
    <scope>NUCLEOTIDE SEQUENCE [LARGE SCALE GENOMIC DNA]</scope>
    <source>
        <strain evidence="4 5">TB5</strain>
    </source>
</reference>
<accession>A0A7R7EJH0</accession>
<dbReference type="GO" id="GO:0016020">
    <property type="term" value="C:membrane"/>
    <property type="evidence" value="ECO:0007669"/>
    <property type="project" value="InterPro"/>
</dbReference>
<keyword evidence="1 2" id="KW-0807">Transducer</keyword>
<dbReference type="KEGG" id="ahb:bsdtb5_11440"/>
<evidence type="ECO:0000313" key="5">
    <source>
        <dbReference type="Proteomes" id="UP000595897"/>
    </source>
</evidence>
<dbReference type="GO" id="GO:0007165">
    <property type="term" value="P:signal transduction"/>
    <property type="evidence" value="ECO:0007669"/>
    <property type="project" value="UniProtKB-KW"/>
</dbReference>
<dbReference type="PANTHER" id="PTHR32089:SF112">
    <property type="entry name" value="LYSOZYME-LIKE PROTEIN-RELATED"/>
    <property type="match status" value="1"/>
</dbReference>
<evidence type="ECO:0000259" key="3">
    <source>
        <dbReference type="PROSITE" id="PS50111"/>
    </source>
</evidence>
<dbReference type="Proteomes" id="UP000595897">
    <property type="component" value="Chromosome"/>
</dbReference>
<dbReference type="Gene3D" id="1.10.287.950">
    <property type="entry name" value="Methyl-accepting chemotaxis protein"/>
    <property type="match status" value="1"/>
</dbReference>
<evidence type="ECO:0000313" key="4">
    <source>
        <dbReference type="EMBL" id="BCN29849.1"/>
    </source>
</evidence>
<organism evidence="4 5">
    <name type="scientific">Anaeromicropila herbilytica</name>
    <dbReference type="NCBI Taxonomy" id="2785025"/>
    <lineage>
        <taxon>Bacteria</taxon>
        <taxon>Bacillati</taxon>
        <taxon>Bacillota</taxon>
        <taxon>Clostridia</taxon>
        <taxon>Lachnospirales</taxon>
        <taxon>Lachnospiraceae</taxon>
        <taxon>Anaeromicropila</taxon>
    </lineage>
</organism>
<dbReference type="PROSITE" id="PS50111">
    <property type="entry name" value="CHEMOTAXIS_TRANSDUC_2"/>
    <property type="match status" value="1"/>
</dbReference>
<dbReference type="Pfam" id="PF00015">
    <property type="entry name" value="MCPsignal"/>
    <property type="match status" value="1"/>
</dbReference>
<dbReference type="InterPro" id="IPR004089">
    <property type="entry name" value="MCPsignal_dom"/>
</dbReference>
<evidence type="ECO:0000256" key="1">
    <source>
        <dbReference type="ARBA" id="ARBA00023224"/>
    </source>
</evidence>
<keyword evidence="5" id="KW-1185">Reference proteome</keyword>
<dbReference type="SMART" id="SM00283">
    <property type="entry name" value="MA"/>
    <property type="match status" value="1"/>
</dbReference>